<proteinExistence type="predicted"/>
<reference evidence="1 2" key="1">
    <citation type="submission" date="2015-09" db="EMBL/GenBank/DDBJ databases">
        <authorList>
            <consortium name="Pathogen Informatics"/>
        </authorList>
    </citation>
    <scope>NUCLEOTIDE SEQUENCE [LARGE SCALE GENOMIC DNA]</scope>
    <source>
        <strain evidence="1 2">2789STDY5608887</strain>
    </source>
</reference>
<dbReference type="RefSeq" id="WP_055170677.1">
    <property type="nucleotide sequence ID" value="NZ_CYXX01000024.1"/>
</dbReference>
<protein>
    <recommendedName>
        <fullName evidence="3">DUF3800 domain-containing protein</fullName>
    </recommendedName>
</protein>
<name>A0A173VCJ9_9FIRM</name>
<evidence type="ECO:0000313" key="1">
    <source>
        <dbReference type="EMBL" id="CUN23618.1"/>
    </source>
</evidence>
<accession>A0A173VCJ9</accession>
<evidence type="ECO:0008006" key="3">
    <source>
        <dbReference type="Google" id="ProtNLM"/>
    </source>
</evidence>
<dbReference type="Proteomes" id="UP000095453">
    <property type="component" value="Unassembled WGS sequence"/>
</dbReference>
<dbReference type="EMBL" id="CYXX01000024">
    <property type="protein sequence ID" value="CUN23618.1"/>
    <property type="molecule type" value="Genomic_DNA"/>
</dbReference>
<organism evidence="1 2">
    <name type="scientific">Roseburia inulinivorans</name>
    <dbReference type="NCBI Taxonomy" id="360807"/>
    <lineage>
        <taxon>Bacteria</taxon>
        <taxon>Bacillati</taxon>
        <taxon>Bacillota</taxon>
        <taxon>Clostridia</taxon>
        <taxon>Lachnospirales</taxon>
        <taxon>Lachnospiraceae</taxon>
        <taxon>Roseburia</taxon>
    </lineage>
</organism>
<dbReference type="AlphaFoldDB" id="A0A173VCJ9"/>
<evidence type="ECO:0000313" key="2">
    <source>
        <dbReference type="Proteomes" id="UP000095453"/>
    </source>
</evidence>
<gene>
    <name evidence="1" type="ORF">ERS852444_02672</name>
</gene>
<sequence length="761" mass="88526">MFTYALDEYGDFEGLKNTNKPIYIGGVIYDDHSIRREEVIERKRIKAYYKSVISEAASIANCTSNFSYPEALHSNGDADRDRNVVRPVKEIVKSTLAEFIRRGTYKGNKLQYEDRNGTLRDFQDRNGEYYIFIILKSDQGMTRLLSQNANILAKDDYASNLYFHMADELISRLIFNNPLIDDIQEISLDIATRRSALLENNSRLFKEYKKQGYKAEQAEDGKYQFRLTNPDIYRTVIAKAILEAEQPNIKIINFNVKSIGYHEWNSKGMEFLYMSDSICSVLGFDIEGTSTDEWLRCIDERVKKLTGKSENLVFGYDEIDNIYSKAWAKYAEGDYYKSLSIAFDAGKLDGEFAKYYKNLWFKKIEEKIIESENVSDFNMAVRKLNETLNNNTLDQEKCFYILRVLEKLVPVMKEKFHSPEAKRILYVLFDIGVTACCHIGDSKGAEKYFEKCKQYAGLVSLDDYLSTRNKLVVSYCDYFEVARAEKLSDENMRFQERLTGFKKELELPGVGDNGFEAMGKAHSQRGQVYAFKRDRRAEVEFRAALVHFEEASANYKITQSYLLQYYLDTGNMEAYLEEAEGYFGGKTKLIDQLKYIMDEGSKNDSLINMKYALYIYVRALYVFRLFELTEKVWSELQNIEVKFGKKIHKKEWALTGHPGEIIFKYMRLIALSRDEKDLELKYAKKMSDCLIYHGATEDVVCKFGEIEVMNKMGNIERRDILSLELCGELAENYCAFADLVVSEDGEARFKWLEEKITFMYR</sequence>